<sequence>MSTKQETFPFRRPVEDTPPVLGVIQNGRPTPKYALAWVCERHAFYKNLGEGIGYINCWGRVSRNWSTSPITDYGLAPIPFSAPDGNFYLVAMFNKEKANHIERVRDLAGDPLINSARVAMGVDRDPLLEKTLQWVRWPLDDEIRQRREEVRQRREEARQQRKEARQRRRESEDSEEK</sequence>
<protein>
    <submittedName>
        <fullName evidence="2">Uncharacterized protein</fullName>
    </submittedName>
</protein>
<feature type="region of interest" description="Disordered" evidence="1">
    <location>
        <begin position="148"/>
        <end position="177"/>
    </location>
</feature>
<evidence type="ECO:0000313" key="2">
    <source>
        <dbReference type="EMBL" id="KAJ7773691.1"/>
    </source>
</evidence>
<reference evidence="2" key="1">
    <citation type="submission" date="2023-03" db="EMBL/GenBank/DDBJ databases">
        <title>Massive genome expansion in bonnet fungi (Mycena s.s.) driven by repeated elements and novel gene families across ecological guilds.</title>
        <authorList>
            <consortium name="Lawrence Berkeley National Laboratory"/>
            <person name="Harder C.B."/>
            <person name="Miyauchi S."/>
            <person name="Viragh M."/>
            <person name="Kuo A."/>
            <person name="Thoen E."/>
            <person name="Andreopoulos B."/>
            <person name="Lu D."/>
            <person name="Skrede I."/>
            <person name="Drula E."/>
            <person name="Henrissat B."/>
            <person name="Morin E."/>
            <person name="Kohler A."/>
            <person name="Barry K."/>
            <person name="LaButti K."/>
            <person name="Morin E."/>
            <person name="Salamov A."/>
            <person name="Lipzen A."/>
            <person name="Mereny Z."/>
            <person name="Hegedus B."/>
            <person name="Baldrian P."/>
            <person name="Stursova M."/>
            <person name="Weitz H."/>
            <person name="Taylor A."/>
            <person name="Grigoriev I.V."/>
            <person name="Nagy L.G."/>
            <person name="Martin F."/>
            <person name="Kauserud H."/>
        </authorList>
    </citation>
    <scope>NUCLEOTIDE SEQUENCE</scope>
    <source>
        <strain evidence="2">CBHHK188m</strain>
    </source>
</reference>
<dbReference type="AlphaFoldDB" id="A0AAD7JX81"/>
<dbReference type="Proteomes" id="UP001215280">
    <property type="component" value="Unassembled WGS sequence"/>
</dbReference>
<name>A0AAD7JX81_9AGAR</name>
<proteinExistence type="predicted"/>
<evidence type="ECO:0000313" key="3">
    <source>
        <dbReference type="Proteomes" id="UP001215280"/>
    </source>
</evidence>
<keyword evidence="3" id="KW-1185">Reference proteome</keyword>
<dbReference type="EMBL" id="JARJLG010000017">
    <property type="protein sequence ID" value="KAJ7773691.1"/>
    <property type="molecule type" value="Genomic_DNA"/>
</dbReference>
<gene>
    <name evidence="2" type="ORF">DFH07DRAFT_801545</name>
</gene>
<feature type="compositionally biased region" description="Basic and acidic residues" evidence="1">
    <location>
        <begin position="148"/>
        <end position="163"/>
    </location>
</feature>
<comment type="caution">
    <text evidence="2">The sequence shown here is derived from an EMBL/GenBank/DDBJ whole genome shotgun (WGS) entry which is preliminary data.</text>
</comment>
<evidence type="ECO:0000256" key="1">
    <source>
        <dbReference type="SAM" id="MobiDB-lite"/>
    </source>
</evidence>
<accession>A0AAD7JX81</accession>
<organism evidence="2 3">
    <name type="scientific">Mycena maculata</name>
    <dbReference type="NCBI Taxonomy" id="230809"/>
    <lineage>
        <taxon>Eukaryota</taxon>
        <taxon>Fungi</taxon>
        <taxon>Dikarya</taxon>
        <taxon>Basidiomycota</taxon>
        <taxon>Agaricomycotina</taxon>
        <taxon>Agaricomycetes</taxon>
        <taxon>Agaricomycetidae</taxon>
        <taxon>Agaricales</taxon>
        <taxon>Marasmiineae</taxon>
        <taxon>Mycenaceae</taxon>
        <taxon>Mycena</taxon>
    </lineage>
</organism>